<feature type="transmembrane region" description="Helical" evidence="6">
    <location>
        <begin position="246"/>
        <end position="264"/>
    </location>
</feature>
<comment type="subcellular location">
    <subcellularLocation>
        <location evidence="6">Cell membrane</location>
        <topology evidence="6">Multi-pass membrane protein</topology>
    </subcellularLocation>
    <subcellularLocation>
        <location evidence="1">Membrane</location>
        <topology evidence="1">Multi-pass membrane protein</topology>
    </subcellularLocation>
</comment>
<organism evidence="7 8">
    <name type="scientific">Alteromonas aquimaris</name>
    <dbReference type="NCBI Taxonomy" id="2998417"/>
    <lineage>
        <taxon>Bacteria</taxon>
        <taxon>Pseudomonadati</taxon>
        <taxon>Pseudomonadota</taxon>
        <taxon>Gammaproteobacteria</taxon>
        <taxon>Alteromonadales</taxon>
        <taxon>Alteromonadaceae</taxon>
        <taxon>Alteromonas/Salinimonas group</taxon>
        <taxon>Alteromonas</taxon>
    </lineage>
</organism>
<reference evidence="7" key="1">
    <citation type="submission" date="2022-11" db="EMBL/GenBank/DDBJ databases">
        <title>Alteromonas sp. nov., isolated from sea water of the Qingdao.</title>
        <authorList>
            <person name="Wang Q."/>
        </authorList>
    </citation>
    <scope>NUCLEOTIDE SEQUENCE</scope>
    <source>
        <strain evidence="7">ASW11-7</strain>
    </source>
</reference>
<comment type="caution">
    <text evidence="7">The sequence shown here is derived from an EMBL/GenBank/DDBJ whole genome shotgun (WGS) entry which is preliminary data.</text>
</comment>
<evidence type="ECO:0000313" key="7">
    <source>
        <dbReference type="EMBL" id="MCW8106910.1"/>
    </source>
</evidence>
<evidence type="ECO:0000256" key="4">
    <source>
        <dbReference type="ARBA" id="ARBA00022989"/>
    </source>
</evidence>
<feature type="transmembrane region" description="Helical" evidence="6">
    <location>
        <begin position="190"/>
        <end position="208"/>
    </location>
</feature>
<evidence type="ECO:0000256" key="5">
    <source>
        <dbReference type="ARBA" id="ARBA00023136"/>
    </source>
</evidence>
<feature type="transmembrane region" description="Helical" evidence="6">
    <location>
        <begin position="110"/>
        <end position="130"/>
    </location>
</feature>
<keyword evidence="6" id="KW-1003">Cell membrane</keyword>
<evidence type="ECO:0000313" key="8">
    <source>
        <dbReference type="Proteomes" id="UP001142810"/>
    </source>
</evidence>
<keyword evidence="4 6" id="KW-1133">Transmembrane helix</keyword>
<name>A0ABT3P2B4_9ALTE</name>
<accession>A0ABT3P2B4</accession>
<dbReference type="PANTHER" id="PTHR43701">
    <property type="entry name" value="MEMBRANE TRANSPORTER PROTEIN MJ0441-RELATED"/>
    <property type="match status" value="1"/>
</dbReference>
<keyword evidence="5 6" id="KW-0472">Membrane</keyword>
<comment type="similarity">
    <text evidence="2 6">Belongs to the 4-toluene sulfonate uptake permease (TSUP) (TC 2.A.102) family.</text>
</comment>
<keyword evidence="8" id="KW-1185">Reference proteome</keyword>
<dbReference type="Proteomes" id="UP001142810">
    <property type="component" value="Unassembled WGS sequence"/>
</dbReference>
<evidence type="ECO:0000256" key="1">
    <source>
        <dbReference type="ARBA" id="ARBA00004141"/>
    </source>
</evidence>
<feature type="transmembrane region" description="Helical" evidence="6">
    <location>
        <begin position="214"/>
        <end position="234"/>
    </location>
</feature>
<evidence type="ECO:0000256" key="2">
    <source>
        <dbReference type="ARBA" id="ARBA00009142"/>
    </source>
</evidence>
<feature type="transmembrane region" description="Helical" evidence="6">
    <location>
        <begin position="150"/>
        <end position="183"/>
    </location>
</feature>
<keyword evidence="3 6" id="KW-0812">Transmembrane</keyword>
<dbReference type="EMBL" id="JAPFRD010000001">
    <property type="protein sequence ID" value="MCW8106910.1"/>
    <property type="molecule type" value="Genomic_DNA"/>
</dbReference>
<feature type="transmembrane region" description="Helical" evidence="6">
    <location>
        <begin position="6"/>
        <end position="34"/>
    </location>
</feature>
<dbReference type="InterPro" id="IPR051598">
    <property type="entry name" value="TSUP/Inactive_protease-like"/>
</dbReference>
<protein>
    <recommendedName>
        <fullName evidence="6">Probable membrane transporter protein</fullName>
    </recommendedName>
</protein>
<dbReference type="PANTHER" id="PTHR43701:SF2">
    <property type="entry name" value="MEMBRANE TRANSPORTER PROTEIN YJNA-RELATED"/>
    <property type="match status" value="1"/>
</dbReference>
<sequence length="269" mass="27917">MLVLGYIAALIMGLVLGVLGGGGSILTVPILVYLMGISPDVATGYSLLIVGATAALGAVGLYRDGLVELKTSIIFAIPSIIAVYLTRAFLMPAIPEQLVSSPFIVSKDVAIMVAFAALMIASAAMMLKRAYANHGAEVTSPAAPLTLMKISLIVLEGAIVGVVTGILGAGGGFLIVPALVLLLGMPMKKAVGASLFIIALKSLIGFVGDLQSGIELQVPMLLGMLIATFVGMFMSRKVSGKFDGPLLQKIFAYFTLIIGLFIVTKELFL</sequence>
<proteinExistence type="inferred from homology"/>
<dbReference type="Pfam" id="PF01925">
    <property type="entry name" value="TauE"/>
    <property type="match status" value="1"/>
</dbReference>
<feature type="transmembrane region" description="Helical" evidence="6">
    <location>
        <begin position="73"/>
        <end position="90"/>
    </location>
</feature>
<gene>
    <name evidence="7" type="ORF">OPS25_00145</name>
</gene>
<evidence type="ECO:0000256" key="3">
    <source>
        <dbReference type="ARBA" id="ARBA00022692"/>
    </source>
</evidence>
<feature type="transmembrane region" description="Helical" evidence="6">
    <location>
        <begin position="41"/>
        <end position="61"/>
    </location>
</feature>
<evidence type="ECO:0000256" key="6">
    <source>
        <dbReference type="RuleBase" id="RU363041"/>
    </source>
</evidence>
<dbReference type="InterPro" id="IPR002781">
    <property type="entry name" value="TM_pro_TauE-like"/>
</dbReference>
<dbReference type="RefSeq" id="WP_265615615.1">
    <property type="nucleotide sequence ID" value="NZ_JAPFRD010000001.1"/>
</dbReference>